<gene>
    <name evidence="2" type="primary">g10121</name>
    <name evidence="2" type="ORF">VP750_LOCUS9110</name>
</gene>
<evidence type="ECO:0000313" key="3">
    <source>
        <dbReference type="Proteomes" id="UP001497392"/>
    </source>
</evidence>
<sequence length="258" mass="27124">MLLFPDGTAVSASSPPAVSTGSGSYDNELWEPAGSWPDSSPSQTSSSETPRGRSSGRLSFSPSDSSSHAVSRQTARDNIRSAQGLPSTSAAHEPPEAAGQPTGLVCSEEASSSPQQSSSDGPRLMEVELLCLNESLSDSGSPPSIYFNSLFMPDALQDSMVSASAVKTPAPYLIDPWAVGMTYPDVIVAVGQGVEFKWPALPVQGAGTCLLLTLYSHSKLHGKLVLIMCVYVQLSGDYTTSPLKAGTYYFACQVPGHW</sequence>
<proteinExistence type="predicted"/>
<feature type="compositionally biased region" description="Low complexity" evidence="1">
    <location>
        <begin position="107"/>
        <end position="119"/>
    </location>
</feature>
<organism evidence="2 3">
    <name type="scientific">Coccomyxa viridis</name>
    <dbReference type="NCBI Taxonomy" id="1274662"/>
    <lineage>
        <taxon>Eukaryota</taxon>
        <taxon>Viridiplantae</taxon>
        <taxon>Chlorophyta</taxon>
        <taxon>core chlorophytes</taxon>
        <taxon>Trebouxiophyceae</taxon>
        <taxon>Trebouxiophyceae incertae sedis</taxon>
        <taxon>Coccomyxaceae</taxon>
        <taxon>Coccomyxa</taxon>
    </lineage>
</organism>
<name>A0ABP1G4J8_9CHLO</name>
<dbReference type="Proteomes" id="UP001497392">
    <property type="component" value="Unassembled WGS sequence"/>
</dbReference>
<protein>
    <submittedName>
        <fullName evidence="2">G10121 protein</fullName>
    </submittedName>
</protein>
<dbReference type="EMBL" id="CAXHTA020000017">
    <property type="protein sequence ID" value="CAL5227204.1"/>
    <property type="molecule type" value="Genomic_DNA"/>
</dbReference>
<evidence type="ECO:0000256" key="1">
    <source>
        <dbReference type="SAM" id="MobiDB-lite"/>
    </source>
</evidence>
<feature type="compositionally biased region" description="Low complexity" evidence="1">
    <location>
        <begin position="35"/>
        <end position="49"/>
    </location>
</feature>
<evidence type="ECO:0000313" key="2">
    <source>
        <dbReference type="EMBL" id="CAL5227204.1"/>
    </source>
</evidence>
<feature type="compositionally biased region" description="Low complexity" evidence="1">
    <location>
        <begin position="7"/>
        <end position="24"/>
    </location>
</feature>
<feature type="region of interest" description="Disordered" evidence="1">
    <location>
        <begin position="1"/>
        <end position="122"/>
    </location>
</feature>
<comment type="caution">
    <text evidence="2">The sequence shown here is derived from an EMBL/GenBank/DDBJ whole genome shotgun (WGS) entry which is preliminary data.</text>
</comment>
<reference evidence="2 3" key="1">
    <citation type="submission" date="2024-06" db="EMBL/GenBank/DDBJ databases">
        <authorList>
            <person name="Kraege A."/>
            <person name="Thomma B."/>
        </authorList>
    </citation>
    <scope>NUCLEOTIDE SEQUENCE [LARGE SCALE GENOMIC DNA]</scope>
</reference>
<keyword evidence="3" id="KW-1185">Reference proteome</keyword>
<feature type="compositionally biased region" description="Polar residues" evidence="1">
    <location>
        <begin position="80"/>
        <end position="90"/>
    </location>
</feature>
<accession>A0ABP1G4J8</accession>
<feature type="compositionally biased region" description="Polar residues" evidence="1">
    <location>
        <begin position="56"/>
        <end position="73"/>
    </location>
</feature>